<dbReference type="Pfam" id="PF08263">
    <property type="entry name" value="LRRNT_2"/>
    <property type="match status" value="2"/>
</dbReference>
<dbReference type="GO" id="GO:0016301">
    <property type="term" value="F:kinase activity"/>
    <property type="evidence" value="ECO:0007669"/>
    <property type="project" value="UniProtKB-KW"/>
</dbReference>
<evidence type="ECO:0000256" key="3">
    <source>
        <dbReference type="ARBA" id="ARBA00022729"/>
    </source>
</evidence>
<reference evidence="7 8" key="1">
    <citation type="journal article" date="2017" name="Mol. Biol. Evol.">
        <title>The 4-celled Tetrabaena socialis nuclear genome reveals the essential components for genetic control of cell number at the origin of multicellularity in the volvocine lineage.</title>
        <authorList>
            <person name="Featherston J."/>
            <person name="Arakaki Y."/>
            <person name="Hanschen E.R."/>
            <person name="Ferris P.J."/>
            <person name="Michod R.E."/>
            <person name="Olson B.J.S.C."/>
            <person name="Nozaki H."/>
            <person name="Durand P.M."/>
        </authorList>
    </citation>
    <scope>NUCLEOTIDE SEQUENCE [LARGE SCALE GENOMIC DNA]</scope>
    <source>
        <strain evidence="7 8">NIES-571</strain>
    </source>
</reference>
<keyword evidence="3 5" id="KW-0732">Signal</keyword>
<comment type="subcellular location">
    <subcellularLocation>
        <location evidence="1">Cytoplasm</location>
        <location evidence="1">Cytoskeleton</location>
        <location evidence="1">Cilium axoneme</location>
    </subcellularLocation>
</comment>
<keyword evidence="2" id="KW-0433">Leucine-rich repeat</keyword>
<evidence type="ECO:0000313" key="8">
    <source>
        <dbReference type="Proteomes" id="UP000236333"/>
    </source>
</evidence>
<dbReference type="InterPro" id="IPR032675">
    <property type="entry name" value="LRR_dom_sf"/>
</dbReference>
<evidence type="ECO:0000256" key="1">
    <source>
        <dbReference type="ARBA" id="ARBA00004430"/>
    </source>
</evidence>
<protein>
    <submittedName>
        <fullName evidence="7">Receptor protein kinase CLAVATA1</fullName>
    </submittedName>
</protein>
<sequence>MLPRRWRLLLLLLRLRLAATSAVDQLTAGLLISLLTDLQGPQGGLSGSYVVNVSSWSAAAAAGYPPCGNATMPPWAGLSCDAANSIVGLQLSAQGLRGSIPAALARLTGLLAMDLALNNITGTLPAVWGGSLGGLSSASSNGSASISNSTTTNSSSSSGGSSGASGGANTAASGGISGGLRQLRLLDVSGNRLRGTLPVAWSRLASLQTGAFHSNALTGTVPDAWGSLSGLAPGRLTLGANGGLCGPLAAVLTRALALAAPLEGAAVGAAGAAAAAAAAAMAAAVNGTLLLQTCPWAESARLLQLLHSALTDRRGALASWVDGTDPCSATAPWAGVVCDPAAATVAGLDLAGLGLAGTLPSELALMGGGGPGPGQGGVLRQLLLDGNDLEGARAGPGVPRSGGVREET</sequence>
<dbReference type="SUPFAM" id="SSF52058">
    <property type="entry name" value="L domain-like"/>
    <property type="match status" value="1"/>
</dbReference>
<evidence type="ECO:0000256" key="5">
    <source>
        <dbReference type="SAM" id="SignalP"/>
    </source>
</evidence>
<gene>
    <name evidence="7" type="ORF">TSOC_009566</name>
</gene>
<dbReference type="InterPro" id="IPR001611">
    <property type="entry name" value="Leu-rich_rpt"/>
</dbReference>
<accession>A0A2J7ZVI2</accession>
<feature type="domain" description="Leucine-rich repeat-containing N-terminal plant-type" evidence="6">
    <location>
        <begin position="302"/>
        <end position="339"/>
    </location>
</feature>
<name>A0A2J7ZVI2_9CHLO</name>
<dbReference type="Proteomes" id="UP000236333">
    <property type="component" value="Unassembled WGS sequence"/>
</dbReference>
<keyword evidence="7" id="KW-0808">Transferase</keyword>
<evidence type="ECO:0000256" key="2">
    <source>
        <dbReference type="ARBA" id="ARBA00022614"/>
    </source>
</evidence>
<feature type="region of interest" description="Disordered" evidence="4">
    <location>
        <begin position="143"/>
        <end position="170"/>
    </location>
</feature>
<proteinExistence type="predicted"/>
<feature type="signal peptide" evidence="5">
    <location>
        <begin position="1"/>
        <end position="22"/>
    </location>
</feature>
<evidence type="ECO:0000259" key="6">
    <source>
        <dbReference type="Pfam" id="PF08263"/>
    </source>
</evidence>
<comment type="caution">
    <text evidence="7">The sequence shown here is derived from an EMBL/GenBank/DDBJ whole genome shotgun (WGS) entry which is preliminary data.</text>
</comment>
<evidence type="ECO:0000256" key="4">
    <source>
        <dbReference type="SAM" id="MobiDB-lite"/>
    </source>
</evidence>
<dbReference type="EMBL" id="PGGS01000404">
    <property type="protein sequence ID" value="PNH04287.1"/>
    <property type="molecule type" value="Genomic_DNA"/>
</dbReference>
<dbReference type="AlphaFoldDB" id="A0A2J7ZVI2"/>
<dbReference type="PANTHER" id="PTHR48060:SF21">
    <property type="entry name" value="L DOMAIN-LIKE PROTEIN"/>
    <property type="match status" value="1"/>
</dbReference>
<feature type="region of interest" description="Disordered" evidence="4">
    <location>
        <begin position="388"/>
        <end position="408"/>
    </location>
</feature>
<keyword evidence="7" id="KW-0418">Kinase</keyword>
<dbReference type="OrthoDB" id="1934521at2759"/>
<feature type="domain" description="Leucine-rich repeat-containing N-terminal plant-type" evidence="6">
    <location>
        <begin position="54"/>
        <end position="81"/>
    </location>
</feature>
<feature type="compositionally biased region" description="Low complexity" evidence="4">
    <location>
        <begin position="143"/>
        <end position="159"/>
    </location>
</feature>
<evidence type="ECO:0000313" key="7">
    <source>
        <dbReference type="EMBL" id="PNH04287.1"/>
    </source>
</evidence>
<feature type="chain" id="PRO_5014395390" evidence="5">
    <location>
        <begin position="23"/>
        <end position="408"/>
    </location>
</feature>
<dbReference type="Pfam" id="PF00560">
    <property type="entry name" value="LRR_1"/>
    <property type="match status" value="1"/>
</dbReference>
<dbReference type="GO" id="GO:0005930">
    <property type="term" value="C:axoneme"/>
    <property type="evidence" value="ECO:0007669"/>
    <property type="project" value="UniProtKB-SubCell"/>
</dbReference>
<organism evidence="7 8">
    <name type="scientific">Tetrabaena socialis</name>
    <dbReference type="NCBI Taxonomy" id="47790"/>
    <lineage>
        <taxon>Eukaryota</taxon>
        <taxon>Viridiplantae</taxon>
        <taxon>Chlorophyta</taxon>
        <taxon>core chlorophytes</taxon>
        <taxon>Chlorophyceae</taxon>
        <taxon>CS clade</taxon>
        <taxon>Chlamydomonadales</taxon>
        <taxon>Tetrabaenaceae</taxon>
        <taxon>Tetrabaena</taxon>
    </lineage>
</organism>
<dbReference type="InterPro" id="IPR053211">
    <property type="entry name" value="DNA_repair-toleration"/>
</dbReference>
<dbReference type="InterPro" id="IPR013210">
    <property type="entry name" value="LRR_N_plant-typ"/>
</dbReference>
<dbReference type="Gene3D" id="3.80.10.10">
    <property type="entry name" value="Ribonuclease Inhibitor"/>
    <property type="match status" value="2"/>
</dbReference>
<dbReference type="PANTHER" id="PTHR48060">
    <property type="entry name" value="DNA DAMAGE-REPAIR/TOLERATION PROTEIN DRT100"/>
    <property type="match status" value="1"/>
</dbReference>
<keyword evidence="7" id="KW-0675">Receptor</keyword>
<keyword evidence="8" id="KW-1185">Reference proteome</keyword>